<evidence type="ECO:0000313" key="3">
    <source>
        <dbReference type="Proteomes" id="UP000292507"/>
    </source>
</evidence>
<dbReference type="Proteomes" id="UP000292507">
    <property type="component" value="Unassembled WGS sequence"/>
</dbReference>
<keyword evidence="1" id="KW-0472">Membrane</keyword>
<protein>
    <submittedName>
        <fullName evidence="2">Uncharacterized protein</fullName>
    </submittedName>
</protein>
<dbReference type="AlphaFoldDB" id="A0A4Q7YAX6"/>
<evidence type="ECO:0000313" key="2">
    <source>
        <dbReference type="EMBL" id="RZU34362.1"/>
    </source>
</evidence>
<comment type="caution">
    <text evidence="2">The sequence shown here is derived from an EMBL/GenBank/DDBJ whole genome shotgun (WGS) entry which is preliminary data.</text>
</comment>
<keyword evidence="1" id="KW-0812">Transmembrane</keyword>
<reference evidence="2 3" key="1">
    <citation type="submission" date="2019-02" db="EMBL/GenBank/DDBJ databases">
        <title>Sequencing the genomes of 1000 actinobacteria strains.</title>
        <authorList>
            <person name="Klenk H.-P."/>
        </authorList>
    </citation>
    <scope>NUCLEOTIDE SEQUENCE [LARGE SCALE GENOMIC DNA]</scope>
    <source>
        <strain evidence="2 3">DSM 44509</strain>
    </source>
</reference>
<dbReference type="OrthoDB" id="5198436at2"/>
<evidence type="ECO:0000256" key="1">
    <source>
        <dbReference type="SAM" id="Phobius"/>
    </source>
</evidence>
<dbReference type="EMBL" id="SHKV01000001">
    <property type="protein sequence ID" value="RZU34362.1"/>
    <property type="molecule type" value="Genomic_DNA"/>
</dbReference>
<gene>
    <name evidence="2" type="ORF">BKA19_4126</name>
</gene>
<keyword evidence="3" id="KW-1185">Reference proteome</keyword>
<accession>A0A4Q7YAX6</accession>
<dbReference type="RefSeq" id="WP_104526634.1">
    <property type="nucleotide sequence ID" value="NZ_POQT01000001.1"/>
</dbReference>
<proteinExistence type="predicted"/>
<organism evidence="2 3">
    <name type="scientific">Blastococcus saxobsidens</name>
    <dbReference type="NCBI Taxonomy" id="138336"/>
    <lineage>
        <taxon>Bacteria</taxon>
        <taxon>Bacillati</taxon>
        <taxon>Actinomycetota</taxon>
        <taxon>Actinomycetes</taxon>
        <taxon>Geodermatophilales</taxon>
        <taxon>Geodermatophilaceae</taxon>
        <taxon>Blastococcus</taxon>
    </lineage>
</organism>
<keyword evidence="1" id="KW-1133">Transmembrane helix</keyword>
<feature type="transmembrane region" description="Helical" evidence="1">
    <location>
        <begin position="21"/>
        <end position="44"/>
    </location>
</feature>
<name>A0A4Q7YAX6_9ACTN</name>
<feature type="transmembrane region" description="Helical" evidence="1">
    <location>
        <begin position="56"/>
        <end position="79"/>
    </location>
</feature>
<sequence length="170" mass="17385">MHPASEHPGTRAALDAHRVGALRWLGGGLVAVVLAVLLGVAAVAMAGDAGRRPPGLGLVVVALLLGGTTAVVVGAGALLRTIRWRRALAGTPWRPGTLRVAGAAHLSFEPDGLDEPVRLRLLSTAVWRTRAVQALDGAAVLAAPVGGDRWVFTAEDAGTVHGARTAGRSR</sequence>